<organism evidence="1 2">
    <name type="scientific">Hibiscus sabdariffa</name>
    <name type="common">roselle</name>
    <dbReference type="NCBI Taxonomy" id="183260"/>
    <lineage>
        <taxon>Eukaryota</taxon>
        <taxon>Viridiplantae</taxon>
        <taxon>Streptophyta</taxon>
        <taxon>Embryophyta</taxon>
        <taxon>Tracheophyta</taxon>
        <taxon>Spermatophyta</taxon>
        <taxon>Magnoliopsida</taxon>
        <taxon>eudicotyledons</taxon>
        <taxon>Gunneridae</taxon>
        <taxon>Pentapetalae</taxon>
        <taxon>rosids</taxon>
        <taxon>malvids</taxon>
        <taxon>Malvales</taxon>
        <taxon>Malvaceae</taxon>
        <taxon>Malvoideae</taxon>
        <taxon>Hibiscus</taxon>
    </lineage>
</organism>
<sequence length="234" mass="26286">MTGGNANGFSLFFLPLFRKRAQVNLPEREDCSSPHWALACSLWKRREKGPIEGPEAGMRLGLQDPCLNLEIDSWVVSRRSSILHHRKNIAIEELSLNYFTYYTYCPNGACCKSVGDWVAGTSPALYWVKRRGGRLSSARTYNITVMSVVQLLSSSDFFSQFRICQIRESLLHVGAFSNAQQPGECWLPGDRLRQGLLGLLLMRLDEGIGKGLINLEGGLFGTRKRESGWRVLLS</sequence>
<dbReference type="Proteomes" id="UP001472677">
    <property type="component" value="Unassembled WGS sequence"/>
</dbReference>
<protein>
    <submittedName>
        <fullName evidence="1">Uncharacterized protein</fullName>
    </submittedName>
</protein>
<evidence type="ECO:0000313" key="1">
    <source>
        <dbReference type="EMBL" id="KAK8538878.1"/>
    </source>
</evidence>
<proteinExistence type="predicted"/>
<keyword evidence="2" id="KW-1185">Reference proteome</keyword>
<evidence type="ECO:0000313" key="2">
    <source>
        <dbReference type="Proteomes" id="UP001472677"/>
    </source>
</evidence>
<comment type="caution">
    <text evidence="1">The sequence shown here is derived from an EMBL/GenBank/DDBJ whole genome shotgun (WGS) entry which is preliminary data.</text>
</comment>
<accession>A0ABR2DHL8</accession>
<gene>
    <name evidence="1" type="ORF">V6N12_034585</name>
</gene>
<name>A0ABR2DHL8_9ROSI</name>
<reference evidence="1 2" key="1">
    <citation type="journal article" date="2024" name="G3 (Bethesda)">
        <title>Genome assembly of Hibiscus sabdariffa L. provides insights into metabolisms of medicinal natural products.</title>
        <authorList>
            <person name="Kim T."/>
        </authorList>
    </citation>
    <scope>NUCLEOTIDE SEQUENCE [LARGE SCALE GENOMIC DNA]</scope>
    <source>
        <strain evidence="1">TK-2024</strain>
        <tissue evidence="1">Old leaves</tissue>
    </source>
</reference>
<dbReference type="EMBL" id="JBBPBM010000027">
    <property type="protein sequence ID" value="KAK8538878.1"/>
    <property type="molecule type" value="Genomic_DNA"/>
</dbReference>